<evidence type="ECO:0000313" key="4">
    <source>
        <dbReference type="EMBL" id="AXV08176.1"/>
    </source>
</evidence>
<feature type="domain" description="Plastocyanin-like" evidence="2">
    <location>
        <begin position="319"/>
        <end position="431"/>
    </location>
</feature>
<keyword evidence="5" id="KW-1185">Reference proteome</keyword>
<dbReference type="Pfam" id="PF04122">
    <property type="entry name" value="CW_binding_2"/>
    <property type="match status" value="3"/>
</dbReference>
<dbReference type="Pfam" id="PF07732">
    <property type="entry name" value="Cu-oxidase_3"/>
    <property type="match status" value="1"/>
</dbReference>
<protein>
    <submittedName>
        <fullName evidence="4">Multicopper oxidase</fullName>
    </submittedName>
</protein>
<dbReference type="Gene3D" id="2.60.40.420">
    <property type="entry name" value="Cupredoxins - blue copper proteins"/>
    <property type="match status" value="3"/>
</dbReference>
<dbReference type="RefSeq" id="WP_114592554.1">
    <property type="nucleotide sequence ID" value="NZ_CP031165.1"/>
</dbReference>
<dbReference type="KEGG" id="euz:DVS28_a3503"/>
<dbReference type="EMBL" id="CP031165">
    <property type="protein sequence ID" value="AXV08176.1"/>
    <property type="molecule type" value="Genomic_DNA"/>
</dbReference>
<organism evidence="4 5">
    <name type="scientific">Euzebya pacifica</name>
    <dbReference type="NCBI Taxonomy" id="1608957"/>
    <lineage>
        <taxon>Bacteria</taxon>
        <taxon>Bacillati</taxon>
        <taxon>Actinomycetota</taxon>
        <taxon>Nitriliruptoria</taxon>
        <taxon>Euzebyales</taxon>
    </lineage>
</organism>
<sequence>MRAEAFTTPLPIPPTVRPGTEPVVLPVTRTAVSLLPGAATTMLTFGGTFPGPTVIARPGQVVDIDVVNELDEPAVLHLHGAHVAAAHDGHVRDLIPTGGQRRYTFDNAQRAAHLWYHDHLLMRTAERVYRGLAGSYLLVDQAHDGLGLPNGDERDIPVALTDKTFDADGQLVYDPVGHTGFLGDVVLVNGVDRPVLTVEPGLLRLRILNASNARPYRLGRADGMPLVQVGTDGGLLATPASRGEVEVWPSERVDLLLDLSRMGDGDRVVILDAGVGDLMAVDVTGGPAEPAILPTSLGPAPDLDPPEVVRTITLDEHGGRFLLNGHGFDDAIRDVYARLGAVERWRLVNTTSFGHPIHLHLVSFLVRQRTSSGVALPLRPEDEGWKDTVLVRAFETVELDARFADHLGDFMYHCHVLEHEDHDMMSQFRVVDLGRIAGSNRVRTAAAVSAHGGGTGGTVVVASGLEWAGALAGAALADALALVLGEALDEVAEEELRRRGPDRIVVAGSTGQVSAAIEGVLAGIAPTSRVDVDDPVALAAGVARTLADRADRVVVATADRFPDALAAGVLGIPVLLTAPTALSATCRQAIDDLGASSVVIAGGPAAVSEDVAAEITEQGLAVTRIAGRDRIATAAAFARTAGLRTTAYAASATRFPDALSAGIAARRDGMLVLVDDTGSTAVTDQLLADAAVDRIRIVGGEAAVGLAAEATLAAHL</sequence>
<dbReference type="InterPro" id="IPR011706">
    <property type="entry name" value="Cu-oxidase_C"/>
</dbReference>
<dbReference type="InterPro" id="IPR011707">
    <property type="entry name" value="Cu-oxidase-like_N"/>
</dbReference>
<dbReference type="Proteomes" id="UP000264006">
    <property type="component" value="Chromosome"/>
</dbReference>
<dbReference type="InterPro" id="IPR007253">
    <property type="entry name" value="Cell_wall-bd_2"/>
</dbReference>
<dbReference type="InterPro" id="IPR008972">
    <property type="entry name" value="Cupredoxin"/>
</dbReference>
<dbReference type="OrthoDB" id="345021at2"/>
<dbReference type="AlphaFoldDB" id="A0A346Y129"/>
<accession>A0A346Y129</accession>
<dbReference type="GO" id="GO:0016491">
    <property type="term" value="F:oxidoreductase activity"/>
    <property type="evidence" value="ECO:0007669"/>
    <property type="project" value="InterPro"/>
</dbReference>
<dbReference type="InterPro" id="IPR045087">
    <property type="entry name" value="Cu-oxidase_fam"/>
</dbReference>
<proteinExistence type="inferred from homology"/>
<gene>
    <name evidence="4" type="ORF">DVS28_a3503</name>
</gene>
<evidence type="ECO:0000313" key="5">
    <source>
        <dbReference type="Proteomes" id="UP000264006"/>
    </source>
</evidence>
<evidence type="ECO:0000259" key="2">
    <source>
        <dbReference type="Pfam" id="PF07731"/>
    </source>
</evidence>
<comment type="similarity">
    <text evidence="1">Belongs to the multicopper oxidase family.</text>
</comment>
<feature type="domain" description="Plastocyanin-like" evidence="3">
    <location>
        <begin position="27"/>
        <end position="141"/>
    </location>
</feature>
<dbReference type="SUPFAM" id="SSF49503">
    <property type="entry name" value="Cupredoxins"/>
    <property type="match status" value="3"/>
</dbReference>
<evidence type="ECO:0000259" key="3">
    <source>
        <dbReference type="Pfam" id="PF07732"/>
    </source>
</evidence>
<dbReference type="GO" id="GO:0005507">
    <property type="term" value="F:copper ion binding"/>
    <property type="evidence" value="ECO:0007669"/>
    <property type="project" value="InterPro"/>
</dbReference>
<evidence type="ECO:0000256" key="1">
    <source>
        <dbReference type="ARBA" id="ARBA00010609"/>
    </source>
</evidence>
<dbReference type="PANTHER" id="PTHR48267">
    <property type="entry name" value="CUPREDOXIN SUPERFAMILY PROTEIN"/>
    <property type="match status" value="1"/>
</dbReference>
<dbReference type="Pfam" id="PF07731">
    <property type="entry name" value="Cu-oxidase_2"/>
    <property type="match status" value="1"/>
</dbReference>
<dbReference type="PANTHER" id="PTHR48267:SF1">
    <property type="entry name" value="BILIRUBIN OXIDASE"/>
    <property type="match status" value="1"/>
</dbReference>
<name>A0A346Y129_9ACTN</name>
<reference evidence="4 5" key="1">
    <citation type="submission" date="2018-09" db="EMBL/GenBank/DDBJ databases">
        <title>Complete genome sequence of Euzebya sp. DY32-46 isolated from seawater of Pacific Ocean.</title>
        <authorList>
            <person name="Xu L."/>
            <person name="Wu Y.-H."/>
            <person name="Xu X.-W."/>
        </authorList>
    </citation>
    <scope>NUCLEOTIDE SEQUENCE [LARGE SCALE GENOMIC DNA]</scope>
    <source>
        <strain evidence="4 5">DY32-46</strain>
    </source>
</reference>